<evidence type="ECO:0000313" key="7">
    <source>
        <dbReference type="Proteomes" id="UP000091857"/>
    </source>
</evidence>
<dbReference type="EMBL" id="CM004396">
    <property type="protein sequence ID" value="OAY38684.1"/>
    <property type="molecule type" value="Genomic_DNA"/>
</dbReference>
<dbReference type="PANTHER" id="PTHR36710">
    <property type="entry name" value="PECTINESTERASE INHIBITOR-LIKE"/>
    <property type="match status" value="1"/>
</dbReference>
<accession>A0A2C9V2Z5</accession>
<dbReference type="CDD" id="cd14859">
    <property type="entry name" value="PMEI_like"/>
    <property type="match status" value="1"/>
</dbReference>
<evidence type="ECO:0000256" key="3">
    <source>
        <dbReference type="ARBA" id="ARBA00038471"/>
    </source>
</evidence>
<dbReference type="SUPFAM" id="SSF101148">
    <property type="entry name" value="Plant invertase/pectin methylesterase inhibitor"/>
    <property type="match status" value="1"/>
</dbReference>
<name>A0A2C9V2Z5_MANES</name>
<feature type="chain" id="PRO_5012654905" description="Pectinesterase inhibitor domain-containing protein" evidence="4">
    <location>
        <begin position="21"/>
        <end position="173"/>
    </location>
</feature>
<dbReference type="InterPro" id="IPR035513">
    <property type="entry name" value="Invertase/methylesterase_inhib"/>
</dbReference>
<reference evidence="7" key="1">
    <citation type="journal article" date="2016" name="Nat. Biotechnol.">
        <title>Sequencing wild and cultivated cassava and related species reveals extensive interspecific hybridization and genetic diversity.</title>
        <authorList>
            <person name="Bredeson J.V."/>
            <person name="Lyons J.B."/>
            <person name="Prochnik S.E."/>
            <person name="Wu G.A."/>
            <person name="Ha C.M."/>
            <person name="Edsinger-Gonzales E."/>
            <person name="Grimwood J."/>
            <person name="Schmutz J."/>
            <person name="Rabbi I.Y."/>
            <person name="Egesi C."/>
            <person name="Nauluvula P."/>
            <person name="Lebot V."/>
            <person name="Ndunguru J."/>
            <person name="Mkamilo G."/>
            <person name="Bart R.S."/>
            <person name="Setter T.L."/>
            <person name="Gleadow R.M."/>
            <person name="Kulakow P."/>
            <person name="Ferguson M.E."/>
            <person name="Rounsley S."/>
            <person name="Rokhsar D.S."/>
        </authorList>
    </citation>
    <scope>NUCLEOTIDE SEQUENCE [LARGE SCALE GENOMIC DNA]</scope>
    <source>
        <strain evidence="7">cv. AM560-2</strain>
    </source>
</reference>
<gene>
    <name evidence="6" type="ORF">MANES_10G035200v8</name>
</gene>
<dbReference type="InterPro" id="IPR052421">
    <property type="entry name" value="PCW_Enzyme_Inhibitor"/>
</dbReference>
<evidence type="ECO:0000256" key="4">
    <source>
        <dbReference type="SAM" id="SignalP"/>
    </source>
</evidence>
<organism evidence="6 7">
    <name type="scientific">Manihot esculenta</name>
    <name type="common">Cassava</name>
    <name type="synonym">Jatropha manihot</name>
    <dbReference type="NCBI Taxonomy" id="3983"/>
    <lineage>
        <taxon>Eukaryota</taxon>
        <taxon>Viridiplantae</taxon>
        <taxon>Streptophyta</taxon>
        <taxon>Embryophyta</taxon>
        <taxon>Tracheophyta</taxon>
        <taxon>Spermatophyta</taxon>
        <taxon>Magnoliopsida</taxon>
        <taxon>eudicotyledons</taxon>
        <taxon>Gunneridae</taxon>
        <taxon>Pentapetalae</taxon>
        <taxon>rosids</taxon>
        <taxon>fabids</taxon>
        <taxon>Malpighiales</taxon>
        <taxon>Euphorbiaceae</taxon>
        <taxon>Crotonoideae</taxon>
        <taxon>Manihoteae</taxon>
        <taxon>Manihot</taxon>
    </lineage>
</organism>
<dbReference type="GO" id="GO:0046910">
    <property type="term" value="F:pectinesterase inhibitor activity"/>
    <property type="evidence" value="ECO:0007669"/>
    <property type="project" value="UniProtKB-ARBA"/>
</dbReference>
<feature type="signal peptide" evidence="4">
    <location>
        <begin position="1"/>
        <end position="20"/>
    </location>
</feature>
<dbReference type="OMA" id="LDANEFF"/>
<dbReference type="GO" id="GO:0004857">
    <property type="term" value="F:enzyme inhibitor activity"/>
    <property type="evidence" value="ECO:0000318"/>
    <property type="project" value="GO_Central"/>
</dbReference>
<evidence type="ECO:0000256" key="1">
    <source>
        <dbReference type="ARBA" id="ARBA00022729"/>
    </source>
</evidence>
<dbReference type="NCBIfam" id="TIGR01614">
    <property type="entry name" value="PME_inhib"/>
    <property type="match status" value="1"/>
</dbReference>
<dbReference type="FunFam" id="1.20.140.40:FF:000008">
    <property type="entry name" value="Invertase/pectin methylesterase inhibitor family protein"/>
    <property type="match status" value="1"/>
</dbReference>
<comment type="caution">
    <text evidence="6">The sequence shown here is derived from an EMBL/GenBank/DDBJ whole genome shotgun (WGS) entry which is preliminary data.</text>
</comment>
<dbReference type="GO" id="GO:0009505">
    <property type="term" value="C:plant-type cell wall"/>
    <property type="evidence" value="ECO:0000318"/>
    <property type="project" value="GO_Central"/>
</dbReference>
<evidence type="ECO:0000259" key="5">
    <source>
        <dbReference type="SMART" id="SM00856"/>
    </source>
</evidence>
<dbReference type="SMART" id="SM00856">
    <property type="entry name" value="PMEI"/>
    <property type="match status" value="1"/>
</dbReference>
<keyword evidence="1 4" id="KW-0732">Signal</keyword>
<evidence type="ECO:0000256" key="2">
    <source>
        <dbReference type="ARBA" id="ARBA00023157"/>
    </source>
</evidence>
<comment type="similarity">
    <text evidence="3">Belongs to the PMEI family.</text>
</comment>
<protein>
    <recommendedName>
        <fullName evidence="5">Pectinesterase inhibitor domain-containing protein</fullName>
    </recommendedName>
</protein>
<dbReference type="PANTHER" id="PTHR36710:SF18">
    <property type="entry name" value="PECTINESTERASE INHIBITOR 5-RELATED"/>
    <property type="match status" value="1"/>
</dbReference>
<keyword evidence="2" id="KW-1015">Disulfide bond</keyword>
<proteinExistence type="inferred from homology"/>
<dbReference type="STRING" id="3983.A0A2C9V2Z5"/>
<keyword evidence="7" id="KW-1185">Reference proteome</keyword>
<dbReference type="Gramene" id="Manes.10G035200.3.v8.1">
    <property type="protein sequence ID" value="Manes.10G035200.3.v8.1.CDS.1"/>
    <property type="gene ID" value="Manes.10G035200.v8.1"/>
</dbReference>
<dbReference type="GO" id="GO:0009827">
    <property type="term" value="P:plant-type cell wall modification"/>
    <property type="evidence" value="ECO:0000318"/>
    <property type="project" value="GO_Central"/>
</dbReference>
<evidence type="ECO:0000313" key="6">
    <source>
        <dbReference type="EMBL" id="OAY38684.1"/>
    </source>
</evidence>
<dbReference type="AlphaFoldDB" id="A0A2C9V2Z5"/>
<dbReference type="InterPro" id="IPR006501">
    <property type="entry name" value="Pectinesterase_inhib_dom"/>
</dbReference>
<dbReference type="Proteomes" id="UP000091857">
    <property type="component" value="Chromosome 10"/>
</dbReference>
<sequence>MKFLMFLFFFYFSTSTSVEGADIIEETCKKTEYYDLCVKTLRSDPRSSNADLKGLTQITLEASLVFGRGAFIKIKKMYNETKEKGLKSCLHVCVENYELAVVKNLPAAIKLLGQNKFNDVNSYLSAADDAPETCLDSFSEEPKTDVPPELAAWNDHFEQLCTIALDMLSNLDN</sequence>
<dbReference type="Gene3D" id="1.20.140.40">
    <property type="entry name" value="Invertase/pectin methylesterase inhibitor family protein"/>
    <property type="match status" value="1"/>
</dbReference>
<dbReference type="Pfam" id="PF04043">
    <property type="entry name" value="PMEI"/>
    <property type="match status" value="1"/>
</dbReference>
<feature type="domain" description="Pectinesterase inhibitor" evidence="5">
    <location>
        <begin position="19"/>
        <end position="167"/>
    </location>
</feature>